<protein>
    <submittedName>
        <fullName evidence="1">Uncharacterized protein</fullName>
    </submittedName>
</protein>
<keyword evidence="2" id="KW-1185">Reference proteome</keyword>
<organism evidence="1 2">
    <name type="scientific">Heliobacterium chlorum</name>
    <dbReference type="NCBI Taxonomy" id="2698"/>
    <lineage>
        <taxon>Bacteria</taxon>
        <taxon>Bacillati</taxon>
        <taxon>Bacillota</taxon>
        <taxon>Clostridia</taxon>
        <taxon>Eubacteriales</taxon>
        <taxon>Heliobacteriaceae</taxon>
        <taxon>Heliobacterium</taxon>
    </lineage>
</organism>
<evidence type="ECO:0000313" key="1">
    <source>
        <dbReference type="EMBL" id="MBC9784327.1"/>
    </source>
</evidence>
<dbReference type="Gene3D" id="3.40.50.2030">
    <property type="match status" value="1"/>
</dbReference>
<dbReference type="RefSeq" id="WP_188039441.1">
    <property type="nucleotide sequence ID" value="NZ_JACVHF010000005.1"/>
</dbReference>
<sequence length="50" mass="5380">MTDMLCGSGCDEGVTAEKVFGGKLIYEPDPVKAAQLLLERIDQKRVALGI</sequence>
<dbReference type="Proteomes" id="UP000617402">
    <property type="component" value="Unassembled WGS sequence"/>
</dbReference>
<evidence type="ECO:0000313" key="2">
    <source>
        <dbReference type="Proteomes" id="UP000617402"/>
    </source>
</evidence>
<dbReference type="EMBL" id="JACVHF010000005">
    <property type="protein sequence ID" value="MBC9784327.1"/>
    <property type="molecule type" value="Genomic_DNA"/>
</dbReference>
<accession>A0ABR7T2H3</accession>
<comment type="caution">
    <text evidence="1">The sequence shown here is derived from an EMBL/GenBank/DDBJ whole genome shotgun (WGS) entry which is preliminary data.</text>
</comment>
<proteinExistence type="predicted"/>
<gene>
    <name evidence="1" type="ORF">H1S01_07355</name>
</gene>
<reference evidence="1 2" key="1">
    <citation type="submission" date="2020-07" db="EMBL/GenBank/DDBJ databases">
        <title>Draft whole-genome sequence of Heliobacterium chlorum DSM 3682, type strain.</title>
        <authorList>
            <person name="Kyndt J.A."/>
            <person name="Meyer T.E."/>
            <person name="Imhoff J.F."/>
        </authorList>
    </citation>
    <scope>NUCLEOTIDE SEQUENCE [LARGE SCALE GENOMIC DNA]</scope>
    <source>
        <strain evidence="1 2">DSM 3682</strain>
    </source>
</reference>
<name>A0ABR7T2H3_HELCL</name>
<dbReference type="InterPro" id="IPR016099">
    <property type="entry name" value="Prismane-like_a/b-sand"/>
</dbReference>